<evidence type="ECO:0000256" key="9">
    <source>
        <dbReference type="PIRSR" id="PIRSR001500-2"/>
    </source>
</evidence>
<dbReference type="UniPathway" id="UPA00121">
    <property type="reaction ID" value="UER00345"/>
</dbReference>
<dbReference type="InterPro" id="IPR001086">
    <property type="entry name" value="Preph_deHydtase"/>
</dbReference>
<comment type="pathway">
    <text evidence="1 10">Amino-acid biosynthesis; L-phenylalanine biosynthesis; phenylpyruvate from prephenate: step 1/1.</text>
</comment>
<protein>
    <recommendedName>
        <fullName evidence="3 10">Prephenate dehydratase</fullName>
        <shortName evidence="10">PDT</shortName>
        <ecNumber evidence="2 10">4.2.1.51</ecNumber>
    </recommendedName>
</protein>
<dbReference type="RefSeq" id="WP_003862609.1">
    <property type="nucleotide sequence ID" value="NZ_CP011309.1"/>
</dbReference>
<dbReference type="CDD" id="cd04905">
    <property type="entry name" value="ACT_CM-PDT"/>
    <property type="match status" value="1"/>
</dbReference>
<dbReference type="NCBIfam" id="NF008865">
    <property type="entry name" value="PRK11898.1"/>
    <property type="match status" value="1"/>
</dbReference>
<feature type="domain" description="ACT" evidence="12">
    <location>
        <begin position="204"/>
        <end position="283"/>
    </location>
</feature>
<proteinExistence type="predicted"/>
<dbReference type="PROSITE" id="PS00858">
    <property type="entry name" value="PREPHENATE_DEHYDR_2"/>
    <property type="match status" value="1"/>
</dbReference>
<dbReference type="CDD" id="cd13632">
    <property type="entry name" value="PBP2_Aa-PDT_like"/>
    <property type="match status" value="1"/>
</dbReference>
<dbReference type="GeneID" id="1020842"/>
<dbReference type="PROSITE" id="PS51171">
    <property type="entry name" value="PREPHENATE_DEHYDR_3"/>
    <property type="match status" value="1"/>
</dbReference>
<evidence type="ECO:0000256" key="1">
    <source>
        <dbReference type="ARBA" id="ARBA00004741"/>
    </source>
</evidence>
<dbReference type="PANTHER" id="PTHR21022:SF19">
    <property type="entry name" value="PREPHENATE DEHYDRATASE-RELATED"/>
    <property type="match status" value="1"/>
</dbReference>
<evidence type="ECO:0000313" key="14">
    <source>
        <dbReference type="Proteomes" id="UP000034037"/>
    </source>
</evidence>
<keyword evidence="6 10" id="KW-0584">Phenylalanine biosynthesis</keyword>
<dbReference type="SMR" id="A0A0F6Z760"/>
<dbReference type="SUPFAM" id="SSF53850">
    <property type="entry name" value="Periplasmic binding protein-like II"/>
    <property type="match status" value="1"/>
</dbReference>
<dbReference type="PROSITE" id="PS51671">
    <property type="entry name" value="ACT"/>
    <property type="match status" value="1"/>
</dbReference>
<dbReference type="InterPro" id="IPR045865">
    <property type="entry name" value="ACT-like_dom_sf"/>
</dbReference>
<evidence type="ECO:0000256" key="4">
    <source>
        <dbReference type="ARBA" id="ARBA00022605"/>
    </source>
</evidence>
<dbReference type="Pfam" id="PF00800">
    <property type="entry name" value="PDT"/>
    <property type="match status" value="1"/>
</dbReference>
<keyword evidence="14" id="KW-1185">Reference proteome</keyword>
<name>A0A0F6Z760_9CORY</name>
<dbReference type="Proteomes" id="UP000034037">
    <property type="component" value="Chromosome"/>
</dbReference>
<dbReference type="Gene3D" id="3.30.70.260">
    <property type="match status" value="1"/>
</dbReference>
<dbReference type="InterPro" id="IPR002912">
    <property type="entry name" value="ACT_dom"/>
</dbReference>
<dbReference type="PIRSF" id="PIRSF001500">
    <property type="entry name" value="Chor_mut_pdt_Ppr"/>
    <property type="match status" value="1"/>
</dbReference>
<evidence type="ECO:0000259" key="12">
    <source>
        <dbReference type="PROSITE" id="PS51671"/>
    </source>
</evidence>
<evidence type="ECO:0000256" key="3">
    <source>
        <dbReference type="ARBA" id="ARBA00021872"/>
    </source>
</evidence>
<dbReference type="Gene3D" id="3.40.190.10">
    <property type="entry name" value="Periplasmic binding protein-like II"/>
    <property type="match status" value="2"/>
</dbReference>
<dbReference type="InterPro" id="IPR008242">
    <property type="entry name" value="Chor_mutase/pphenate_deHydtase"/>
</dbReference>
<dbReference type="EMBL" id="CP011309">
    <property type="protein sequence ID" value="AKF28653.1"/>
    <property type="molecule type" value="Genomic_DNA"/>
</dbReference>
<dbReference type="FunFam" id="3.30.70.260:FF:000012">
    <property type="entry name" value="Prephenate dehydratase"/>
    <property type="match status" value="1"/>
</dbReference>
<comment type="catalytic activity">
    <reaction evidence="8 10">
        <text>prephenate + H(+) = 3-phenylpyruvate + CO2 + H2O</text>
        <dbReference type="Rhea" id="RHEA:21648"/>
        <dbReference type="ChEBI" id="CHEBI:15377"/>
        <dbReference type="ChEBI" id="CHEBI:15378"/>
        <dbReference type="ChEBI" id="CHEBI:16526"/>
        <dbReference type="ChEBI" id="CHEBI:18005"/>
        <dbReference type="ChEBI" id="CHEBI:29934"/>
        <dbReference type="EC" id="4.2.1.51"/>
    </reaction>
</comment>
<dbReference type="AlphaFoldDB" id="A0A0F6Z760"/>
<evidence type="ECO:0000256" key="10">
    <source>
        <dbReference type="RuleBase" id="RU361254"/>
    </source>
</evidence>
<evidence type="ECO:0000256" key="6">
    <source>
        <dbReference type="ARBA" id="ARBA00023222"/>
    </source>
</evidence>
<dbReference type="HOGENOM" id="CLU_035008_0_0_11"/>
<dbReference type="SUPFAM" id="SSF55021">
    <property type="entry name" value="ACT-like"/>
    <property type="match status" value="1"/>
</dbReference>
<evidence type="ECO:0000313" key="13">
    <source>
        <dbReference type="EMBL" id="AKF28653.1"/>
    </source>
</evidence>
<evidence type="ECO:0000256" key="2">
    <source>
        <dbReference type="ARBA" id="ARBA00013147"/>
    </source>
</evidence>
<evidence type="ECO:0000256" key="5">
    <source>
        <dbReference type="ARBA" id="ARBA00023141"/>
    </source>
</evidence>
<dbReference type="PATRIC" id="fig|92706.3.peg.3049"/>
<sequence>MSDAPTVVAYLGPAGTFTEEALYKFADAGVFGDGEIEQLPAKSPQEAVDAVRHGTAQFAVVAIENFVDGPVTPTFDALDQGSNVQIIAEEELDIAFSIMVRPGTSLADVKTLATHPVGYQQVKNWMATTIPDAMYLSASSNGAGAQMVAEGTADAAAAPSRAAELFGLERLVDDVADVRGARTRFVAVQAQAAVSEPTGHDRTSVIFSLPNVPGSLVRALNEFAIRGVDLTRIESRPTRKVFGTYRFHLDISGHIRDIPVAEALRALHLQAEELVFVGSWPSNRAEDSTPQTDQLAKLHKADEWVRAASEGRKLN</sequence>
<dbReference type="PANTHER" id="PTHR21022">
    <property type="entry name" value="PREPHENATE DEHYDRATASE P PROTEIN"/>
    <property type="match status" value="1"/>
</dbReference>
<dbReference type="GO" id="GO:0005737">
    <property type="term" value="C:cytoplasm"/>
    <property type="evidence" value="ECO:0007669"/>
    <property type="project" value="TreeGrafter"/>
</dbReference>
<dbReference type="GO" id="GO:0009094">
    <property type="term" value="P:L-phenylalanine biosynthetic process"/>
    <property type="evidence" value="ECO:0007669"/>
    <property type="project" value="UniProtKB-UniPathway"/>
</dbReference>
<dbReference type="Pfam" id="PF01842">
    <property type="entry name" value="ACT"/>
    <property type="match status" value="1"/>
</dbReference>
<evidence type="ECO:0000259" key="11">
    <source>
        <dbReference type="PROSITE" id="PS51171"/>
    </source>
</evidence>
<evidence type="ECO:0000256" key="8">
    <source>
        <dbReference type="ARBA" id="ARBA00047848"/>
    </source>
</evidence>
<feature type="domain" description="Prephenate dehydratase" evidence="11">
    <location>
        <begin position="7"/>
        <end position="190"/>
    </location>
</feature>
<keyword evidence="7 10" id="KW-0456">Lyase</keyword>
<accession>A0A0F6Z760</accession>
<evidence type="ECO:0000256" key="7">
    <source>
        <dbReference type="ARBA" id="ARBA00023239"/>
    </source>
</evidence>
<gene>
    <name evidence="10" type="primary">pheA</name>
    <name evidence="13" type="ORF">YH66_14520</name>
</gene>
<organism evidence="13 14">
    <name type="scientific">[Brevibacterium] flavum</name>
    <dbReference type="NCBI Taxonomy" id="92706"/>
    <lineage>
        <taxon>Bacteria</taxon>
        <taxon>Bacillati</taxon>
        <taxon>Actinomycetota</taxon>
        <taxon>Actinomycetes</taxon>
        <taxon>Mycobacteriales</taxon>
        <taxon>Corynebacteriaceae</taxon>
        <taxon>Corynebacterium</taxon>
    </lineage>
</organism>
<dbReference type="InterPro" id="IPR018528">
    <property type="entry name" value="Preph_deHydtase_CS"/>
</dbReference>
<dbReference type="EC" id="4.2.1.51" evidence="2 10"/>
<feature type="site" description="Essential for prephenate dehydratase activity" evidence="9">
    <location>
        <position position="183"/>
    </location>
</feature>
<keyword evidence="5 10" id="KW-0057">Aromatic amino acid biosynthesis</keyword>
<reference evidence="13 14" key="1">
    <citation type="submission" date="2015-04" db="EMBL/GenBank/DDBJ databases">
        <title>Complete Genome Sequence of Brevibacterium flavum ATCC 15168.</title>
        <authorList>
            <person name="Ahn J."/>
            <person name="Park G."/>
            <person name="Jeon W."/>
            <person name="Jang Y."/>
            <person name="Jang M."/>
            <person name="Lee H."/>
            <person name="Lee H."/>
        </authorList>
    </citation>
    <scope>NUCLEOTIDE SEQUENCE [LARGE SCALE GENOMIC DNA]</scope>
    <source>
        <strain evidence="13 14">ATCC 15168</strain>
    </source>
</reference>
<dbReference type="PROSITE" id="PS00857">
    <property type="entry name" value="PREPHENATE_DEHYDR_1"/>
    <property type="match status" value="1"/>
</dbReference>
<dbReference type="GO" id="GO:0004664">
    <property type="term" value="F:prephenate dehydratase activity"/>
    <property type="evidence" value="ECO:0007669"/>
    <property type="project" value="UniProtKB-UniRule"/>
</dbReference>
<keyword evidence="4 10" id="KW-0028">Amino-acid biosynthesis</keyword>